<dbReference type="EMBL" id="JBHFEH010000001">
    <property type="protein sequence ID" value="KAL2059274.1"/>
    <property type="molecule type" value="Genomic_DNA"/>
</dbReference>
<name>A0ABR4BN94_9LECA</name>
<comment type="caution">
    <text evidence="1">The sequence shown here is derived from an EMBL/GenBank/DDBJ whole genome shotgun (WGS) entry which is preliminary data.</text>
</comment>
<protein>
    <submittedName>
        <fullName evidence="1">Uncharacterized protein</fullName>
    </submittedName>
</protein>
<accession>A0ABR4BN94</accession>
<dbReference type="Proteomes" id="UP001590951">
    <property type="component" value="Unassembled WGS sequence"/>
</dbReference>
<keyword evidence="2" id="KW-1185">Reference proteome</keyword>
<sequence>MSIVPQSHIKYSLSTGGSIPAQSIIAEEELLSTLEQCIRIVKRLSPDERWPMFRSISRKLTQLANNSSPALSEQQQLDIIERLVTLREELKNSCGDDALLSKMNKTIRSCVGALNT</sequence>
<organism evidence="1 2">
    <name type="scientific">Lepraria finkii</name>
    <dbReference type="NCBI Taxonomy" id="1340010"/>
    <lineage>
        <taxon>Eukaryota</taxon>
        <taxon>Fungi</taxon>
        <taxon>Dikarya</taxon>
        <taxon>Ascomycota</taxon>
        <taxon>Pezizomycotina</taxon>
        <taxon>Lecanoromycetes</taxon>
        <taxon>OSLEUM clade</taxon>
        <taxon>Lecanoromycetidae</taxon>
        <taxon>Lecanorales</taxon>
        <taxon>Lecanorineae</taxon>
        <taxon>Stereocaulaceae</taxon>
        <taxon>Lepraria</taxon>
    </lineage>
</organism>
<reference evidence="1 2" key="1">
    <citation type="submission" date="2024-09" db="EMBL/GenBank/DDBJ databases">
        <title>Rethinking Asexuality: The Enigmatic Case of Functional Sexual Genes in Lepraria (Stereocaulaceae).</title>
        <authorList>
            <person name="Doellman M."/>
            <person name="Sun Y."/>
            <person name="Barcenas-Pena A."/>
            <person name="Lumbsch H.T."/>
            <person name="Grewe F."/>
        </authorList>
    </citation>
    <scope>NUCLEOTIDE SEQUENCE [LARGE SCALE GENOMIC DNA]</scope>
    <source>
        <strain evidence="1 2">Grewe 0041</strain>
    </source>
</reference>
<evidence type="ECO:0000313" key="1">
    <source>
        <dbReference type="EMBL" id="KAL2059274.1"/>
    </source>
</evidence>
<evidence type="ECO:0000313" key="2">
    <source>
        <dbReference type="Proteomes" id="UP001590951"/>
    </source>
</evidence>
<gene>
    <name evidence="1" type="ORF">ABVK25_000566</name>
</gene>
<proteinExistence type="predicted"/>